<keyword evidence="4 5" id="KW-0472">Membrane</keyword>
<sequence length="238" mass="26198">LIRFGRKKTLMGSLVLQICIALSMTFCPWFEVYVALRFCLGFISVGVVFSGFVLCMELVGGKWRTISGVSYLFPVPLSYIAIAGIAYYVRGWKNLQLAITLPSLLLFGLWCAAIPEDCYTAQGLNLIQGTQRNYRKAEYQVSTLSWTACVELLNVIESAKNGHLQPKCKPAVIVSHFFQKVTSSWSDSLAAIASIEILRQLHPTEIRTSISPSSAVELNTTSALANYATEAGKDDIIA</sequence>
<evidence type="ECO:0000313" key="7">
    <source>
        <dbReference type="Proteomes" id="UP001153148"/>
    </source>
</evidence>
<evidence type="ECO:0000256" key="4">
    <source>
        <dbReference type="ARBA" id="ARBA00023136"/>
    </source>
</evidence>
<dbReference type="Gene3D" id="1.20.1250.20">
    <property type="entry name" value="MFS general substrate transporter like domains"/>
    <property type="match status" value="1"/>
</dbReference>
<dbReference type="EMBL" id="CAJPIN010011357">
    <property type="protein sequence ID" value="CAG2060085.1"/>
    <property type="molecule type" value="Genomic_DNA"/>
</dbReference>
<feature type="transmembrane region" description="Helical" evidence="5">
    <location>
        <begin position="95"/>
        <end position="114"/>
    </location>
</feature>
<feature type="transmembrane region" description="Helical" evidence="5">
    <location>
        <begin position="12"/>
        <end position="34"/>
    </location>
</feature>
<proteinExistence type="predicted"/>
<accession>A0ABN7NYY6</accession>
<evidence type="ECO:0000256" key="5">
    <source>
        <dbReference type="SAM" id="Phobius"/>
    </source>
</evidence>
<evidence type="ECO:0000313" key="6">
    <source>
        <dbReference type="EMBL" id="CAG2060085.1"/>
    </source>
</evidence>
<dbReference type="SUPFAM" id="SSF103473">
    <property type="entry name" value="MFS general substrate transporter"/>
    <property type="match status" value="1"/>
</dbReference>
<dbReference type="Proteomes" id="UP001153148">
    <property type="component" value="Unassembled WGS sequence"/>
</dbReference>
<evidence type="ECO:0000256" key="2">
    <source>
        <dbReference type="ARBA" id="ARBA00022692"/>
    </source>
</evidence>
<dbReference type="InterPro" id="IPR036259">
    <property type="entry name" value="MFS_trans_sf"/>
</dbReference>
<feature type="non-terminal residue" evidence="6">
    <location>
        <position position="1"/>
    </location>
</feature>
<keyword evidence="3 5" id="KW-1133">Transmembrane helix</keyword>
<evidence type="ECO:0000256" key="3">
    <source>
        <dbReference type="ARBA" id="ARBA00022989"/>
    </source>
</evidence>
<comment type="caution">
    <text evidence="6">The sequence shown here is derived from an EMBL/GenBank/DDBJ whole genome shotgun (WGS) entry which is preliminary data.</text>
</comment>
<gene>
    <name evidence="6" type="ORF">TPAB3V08_LOCUS7043</name>
</gene>
<name>A0ABN7NYY6_TIMPD</name>
<feature type="transmembrane region" description="Helical" evidence="5">
    <location>
        <begin position="71"/>
        <end position="89"/>
    </location>
</feature>
<comment type="subcellular location">
    <subcellularLocation>
        <location evidence="1">Membrane</location>
        <topology evidence="1">Multi-pass membrane protein</topology>
    </subcellularLocation>
</comment>
<feature type="transmembrane region" description="Helical" evidence="5">
    <location>
        <begin position="40"/>
        <end position="59"/>
    </location>
</feature>
<keyword evidence="7" id="KW-1185">Reference proteome</keyword>
<dbReference type="PANTHER" id="PTHR24064">
    <property type="entry name" value="SOLUTE CARRIER FAMILY 22 MEMBER"/>
    <property type="match status" value="1"/>
</dbReference>
<keyword evidence="2 5" id="KW-0812">Transmembrane</keyword>
<evidence type="ECO:0000256" key="1">
    <source>
        <dbReference type="ARBA" id="ARBA00004141"/>
    </source>
</evidence>
<organism evidence="6 7">
    <name type="scientific">Timema podura</name>
    <name type="common">Walking stick</name>
    <dbReference type="NCBI Taxonomy" id="61482"/>
    <lineage>
        <taxon>Eukaryota</taxon>
        <taxon>Metazoa</taxon>
        <taxon>Ecdysozoa</taxon>
        <taxon>Arthropoda</taxon>
        <taxon>Hexapoda</taxon>
        <taxon>Insecta</taxon>
        <taxon>Pterygota</taxon>
        <taxon>Neoptera</taxon>
        <taxon>Polyneoptera</taxon>
        <taxon>Phasmatodea</taxon>
        <taxon>Timematodea</taxon>
        <taxon>Timematoidea</taxon>
        <taxon>Timematidae</taxon>
        <taxon>Timema</taxon>
    </lineage>
</organism>
<reference evidence="6" key="1">
    <citation type="submission" date="2021-03" db="EMBL/GenBank/DDBJ databases">
        <authorList>
            <person name="Tran Van P."/>
        </authorList>
    </citation>
    <scope>NUCLEOTIDE SEQUENCE</scope>
</reference>
<protein>
    <submittedName>
        <fullName evidence="6">Uncharacterized protein</fullName>
    </submittedName>
</protein>